<dbReference type="SUPFAM" id="SSF48403">
    <property type="entry name" value="Ankyrin repeat"/>
    <property type="match status" value="1"/>
</dbReference>
<organism evidence="4">
    <name type="scientific">Alexandrium monilatum</name>
    <dbReference type="NCBI Taxonomy" id="311494"/>
    <lineage>
        <taxon>Eukaryota</taxon>
        <taxon>Sar</taxon>
        <taxon>Alveolata</taxon>
        <taxon>Dinophyceae</taxon>
        <taxon>Gonyaulacales</taxon>
        <taxon>Pyrocystaceae</taxon>
        <taxon>Alexandrium</taxon>
    </lineage>
</organism>
<dbReference type="PROSITE" id="PS50088">
    <property type="entry name" value="ANK_REPEAT"/>
    <property type="match status" value="1"/>
</dbReference>
<dbReference type="Gene3D" id="1.25.40.20">
    <property type="entry name" value="Ankyrin repeat-containing domain"/>
    <property type="match status" value="1"/>
</dbReference>
<dbReference type="InterPro" id="IPR051218">
    <property type="entry name" value="Sec_MonoDiacylglyc_Lipase"/>
</dbReference>
<dbReference type="Pfam" id="PF13646">
    <property type="entry name" value="HEAT_2"/>
    <property type="match status" value="1"/>
</dbReference>
<dbReference type="CDD" id="cd00519">
    <property type="entry name" value="Lipase_3"/>
    <property type="match status" value="1"/>
</dbReference>
<proteinExistence type="predicted"/>
<dbReference type="SUPFAM" id="SSF48371">
    <property type="entry name" value="ARM repeat"/>
    <property type="match status" value="1"/>
</dbReference>
<dbReference type="InterPro" id="IPR029058">
    <property type="entry name" value="AB_hydrolase_fold"/>
</dbReference>
<evidence type="ECO:0000256" key="2">
    <source>
        <dbReference type="SAM" id="MobiDB-lite"/>
    </source>
</evidence>
<dbReference type="AlphaFoldDB" id="A0A7S4PWL7"/>
<reference evidence="4" key="1">
    <citation type="submission" date="2021-01" db="EMBL/GenBank/DDBJ databases">
        <authorList>
            <person name="Corre E."/>
            <person name="Pelletier E."/>
            <person name="Niang G."/>
            <person name="Scheremetjew M."/>
            <person name="Finn R."/>
            <person name="Kale V."/>
            <person name="Holt S."/>
            <person name="Cochrane G."/>
            <person name="Meng A."/>
            <person name="Brown T."/>
            <person name="Cohen L."/>
        </authorList>
    </citation>
    <scope>NUCLEOTIDE SEQUENCE</scope>
    <source>
        <strain evidence="4">CCMP3105</strain>
    </source>
</reference>
<keyword evidence="1" id="KW-0040">ANK repeat</keyword>
<dbReference type="PROSITE" id="PS50297">
    <property type="entry name" value="ANK_REP_REGION"/>
    <property type="match status" value="1"/>
</dbReference>
<dbReference type="InterPro" id="IPR016024">
    <property type="entry name" value="ARM-type_fold"/>
</dbReference>
<dbReference type="InterPro" id="IPR002110">
    <property type="entry name" value="Ankyrin_rpt"/>
</dbReference>
<name>A0A7S4PWL7_9DINO</name>
<dbReference type="SUPFAM" id="SSF53474">
    <property type="entry name" value="alpha/beta-Hydrolases"/>
    <property type="match status" value="1"/>
</dbReference>
<protein>
    <recommendedName>
        <fullName evidence="3">Fungal lipase-type domain-containing protein</fullName>
    </recommendedName>
</protein>
<dbReference type="EMBL" id="HBNR01006937">
    <property type="protein sequence ID" value="CAE4564927.1"/>
    <property type="molecule type" value="Transcribed_RNA"/>
</dbReference>
<dbReference type="InterPro" id="IPR036770">
    <property type="entry name" value="Ankyrin_rpt-contain_sf"/>
</dbReference>
<dbReference type="InterPro" id="IPR002921">
    <property type="entry name" value="Fungal_lipase-type"/>
</dbReference>
<dbReference type="PANTHER" id="PTHR45856:SF11">
    <property type="entry name" value="FUNGAL LIPASE-LIKE DOMAIN-CONTAINING PROTEIN"/>
    <property type="match status" value="1"/>
</dbReference>
<gene>
    <name evidence="4" type="ORF">AMON00008_LOCUS4546</name>
</gene>
<feature type="compositionally biased region" description="Basic and acidic residues" evidence="2">
    <location>
        <begin position="1198"/>
        <end position="1217"/>
    </location>
</feature>
<dbReference type="Pfam" id="PF13857">
    <property type="entry name" value="Ank_5"/>
    <property type="match status" value="1"/>
</dbReference>
<dbReference type="PANTHER" id="PTHR45856">
    <property type="entry name" value="ALPHA/BETA-HYDROLASES SUPERFAMILY PROTEIN"/>
    <property type="match status" value="1"/>
</dbReference>
<evidence type="ECO:0000256" key="1">
    <source>
        <dbReference type="PROSITE-ProRule" id="PRU00023"/>
    </source>
</evidence>
<sequence>MADGSVCQLVLRLGHGDHSVRRAALLALSKLGPVALAPHAAAIARCLHDADWCVRSEGLDALRKLGAGAIAPYAGAIARCLGDGDEYVRRASLTALGELEPAALVPHVDAIAHCLLDRHSVVRKAALDTMQKLDPASLEPLAGCVAQCLASDDRLVRPAALAVLDKAEPGALAGHAAAIARCLDDAAGSVRGASLGLLGKLRPAALARHLRAVLACLGDADGRVRSAALEAMGKLGPETLRPHVSSVADCLSDAEHDVRRTAAILLSTWEPPPSPAVLEPHLGGIVRCLGGTDRGACCAALTLMAQLEAAILGSHAAVVARCLSCGRGAEDSAVLRAALSTLRKVEPTTLAVHSAAVVRCFEHMDAAVRRDALVTLGRLDPAFLTLQLGVVVQRLADGAEAVRREAAALLGTADPAVLAPHAPAVAKCLADGDVGVRRAALGALGELDSPVLSPHAAAVVRCLSDEDVGVRTAAHPLLAKLGPAALGPHAAAVVCGLGDERPGARRAVLDALGKLEPAALARHWHRKGGCGNTALHVAAREGHLDACRRLVLAGAPPRTLNASGSSPVDLARQGGHADVFDFLTSRQNATTVRGGTGDALLQALADPRPVVKVDWYTMPLPGAVGRVGAVHSLLAVVVDETGAEGASHTYVIEKAASTRGVVSSTEDHFRNGVHVSHWVDVAPNVGASPVHTLEATDVRTSSDEGRPLSMRTLRGVAVDLGPYDVAKCNCHHAALAVYNACAVEAARVPRIPNRLLTLGATLLRSAGFDVATSESAARSKLTLASGARVVVASQLSSCCYQLGRFPLRNSGAAMDDRWLPTAAQLAAWIYQPVAGQSIALRNGTDVEVAVCVEDARTVMRLLPGTSGELASVGETVRVDIRRPGVFRSRARLARLELRSGRSYTIKRTLDGKAVCEACEPLPPGVRVEHVDLSEGTNIVQWATLTSADTIFVAFRGTYHVLDAVVDLGFMTHDDAPHGLRVHGGMWNVLHQRRHPVVSVAVERIRSLREGRRGLQHVVLCGHSLGGGYAILTALDMLRRGSGIDAVIAFGAPQVVVPDRSVDLWHRLDAITTLVVNSYDIVPRLPSCLPWVFDALPKCLLGGTSFGSVTVGCDLAEVLEKKLGRQREVMADYDTVGTLAFVGEGSRFARRVASSADLSHREVLGRVPDHVGPFIFQQHLAENYVSVVLGLQRPPADAHVGRGGEERRTAGADREFHAEGGPAEAV</sequence>
<dbReference type="Pfam" id="PF01764">
    <property type="entry name" value="Lipase_3"/>
    <property type="match status" value="1"/>
</dbReference>
<dbReference type="InterPro" id="IPR011989">
    <property type="entry name" value="ARM-like"/>
</dbReference>
<dbReference type="SMART" id="SM00248">
    <property type="entry name" value="ANK"/>
    <property type="match status" value="2"/>
</dbReference>
<feature type="repeat" description="ANK" evidence="1">
    <location>
        <begin position="530"/>
        <end position="562"/>
    </location>
</feature>
<feature type="region of interest" description="Disordered" evidence="2">
    <location>
        <begin position="1195"/>
        <end position="1225"/>
    </location>
</feature>
<accession>A0A7S4PWL7</accession>
<feature type="domain" description="Fungal lipase-type" evidence="3">
    <location>
        <begin position="951"/>
        <end position="1087"/>
    </location>
</feature>
<evidence type="ECO:0000259" key="3">
    <source>
        <dbReference type="Pfam" id="PF01764"/>
    </source>
</evidence>
<dbReference type="GO" id="GO:0006629">
    <property type="term" value="P:lipid metabolic process"/>
    <property type="evidence" value="ECO:0007669"/>
    <property type="project" value="InterPro"/>
</dbReference>
<dbReference type="Gene3D" id="3.40.50.1820">
    <property type="entry name" value="alpha/beta hydrolase"/>
    <property type="match status" value="1"/>
</dbReference>
<evidence type="ECO:0000313" key="4">
    <source>
        <dbReference type="EMBL" id="CAE4564927.1"/>
    </source>
</evidence>
<dbReference type="Gene3D" id="1.25.10.10">
    <property type="entry name" value="Leucine-rich Repeat Variant"/>
    <property type="match status" value="3"/>
</dbReference>